<feature type="domain" description="Co-chaperone HscB C-terminal oligomerisation" evidence="2">
    <location>
        <begin position="86"/>
        <end position="157"/>
    </location>
</feature>
<dbReference type="Proteomes" id="UP000483379">
    <property type="component" value="Unassembled WGS sequence"/>
</dbReference>
<dbReference type="EMBL" id="JAAIJQ010000044">
    <property type="protein sequence ID" value="NEV63212.1"/>
    <property type="molecule type" value="Genomic_DNA"/>
</dbReference>
<dbReference type="InterPro" id="IPR009073">
    <property type="entry name" value="HscB_oligo_C"/>
</dbReference>
<dbReference type="GO" id="GO:0051259">
    <property type="term" value="P:protein complex oligomerization"/>
    <property type="evidence" value="ECO:0007669"/>
    <property type="project" value="InterPro"/>
</dbReference>
<protein>
    <submittedName>
        <fullName evidence="3">Molecular chaperone Hsc20</fullName>
    </submittedName>
</protein>
<gene>
    <name evidence="3" type="ORF">G3446_15180</name>
</gene>
<keyword evidence="4" id="KW-1185">Reference proteome</keyword>
<dbReference type="Pfam" id="PF07743">
    <property type="entry name" value="HSCB_C"/>
    <property type="match status" value="1"/>
</dbReference>
<evidence type="ECO:0000259" key="2">
    <source>
        <dbReference type="Pfam" id="PF07743"/>
    </source>
</evidence>
<reference evidence="3 4" key="1">
    <citation type="submission" date="2020-02" db="EMBL/GenBank/DDBJ databases">
        <title>Genome sequences of Thiorhodococcus mannitoliphagus and Thiorhodococcus minor, purple sulfur photosynthetic bacteria in the gammaproteobacterial family, Chromatiaceae.</title>
        <authorList>
            <person name="Aviles F.A."/>
            <person name="Meyer T.E."/>
            <person name="Kyndt J.A."/>
        </authorList>
    </citation>
    <scope>NUCLEOTIDE SEQUENCE [LARGE SCALE GENOMIC DNA]</scope>
    <source>
        <strain evidence="3 4">DSM 11518</strain>
    </source>
</reference>
<evidence type="ECO:0000256" key="1">
    <source>
        <dbReference type="ARBA" id="ARBA00023186"/>
    </source>
</evidence>
<proteinExistence type="predicted"/>
<dbReference type="Gene3D" id="1.20.1280.20">
    <property type="entry name" value="HscB, C-terminal domain"/>
    <property type="match status" value="1"/>
</dbReference>
<dbReference type="SUPFAM" id="SSF47144">
    <property type="entry name" value="HSC20 (HSCB), C-terminal oligomerisation domain"/>
    <property type="match status" value="1"/>
</dbReference>
<dbReference type="Gene3D" id="1.10.287.110">
    <property type="entry name" value="DnaJ domain"/>
    <property type="match status" value="1"/>
</dbReference>
<dbReference type="InterPro" id="IPR036386">
    <property type="entry name" value="HscB_C_sf"/>
</dbReference>
<evidence type="ECO:0000313" key="3">
    <source>
        <dbReference type="EMBL" id="NEV63212.1"/>
    </source>
</evidence>
<dbReference type="InterPro" id="IPR036869">
    <property type="entry name" value="J_dom_sf"/>
</dbReference>
<name>A0A6M0K0D1_9GAMM</name>
<keyword evidence="1" id="KW-0143">Chaperone</keyword>
<organism evidence="3 4">
    <name type="scientific">Thiorhodococcus minor</name>
    <dbReference type="NCBI Taxonomy" id="57489"/>
    <lineage>
        <taxon>Bacteria</taxon>
        <taxon>Pseudomonadati</taxon>
        <taxon>Pseudomonadota</taxon>
        <taxon>Gammaproteobacteria</taxon>
        <taxon>Chromatiales</taxon>
        <taxon>Chromatiaceae</taxon>
        <taxon>Thiorhodococcus</taxon>
    </lineage>
</organism>
<accession>A0A6M0K0D1</accession>
<sequence length="170" mass="18842">MSFAVDVSLLAERYRSIVRWLRTEALLGRETQDAGERPQSLGLVDEAYRTLADPLARARYLCDLYDRDRQPAESAGSGAGGRGSSLMEQIELEETLVAATNRSDPAGAVAKVLTELAERSAALDKELHALFDDPSPENLSAAREILRQLELLSRCRRDAEDRQAVLRSRD</sequence>
<comment type="caution">
    <text evidence="3">The sequence shown here is derived from an EMBL/GenBank/DDBJ whole genome shotgun (WGS) entry which is preliminary data.</text>
</comment>
<dbReference type="AlphaFoldDB" id="A0A6M0K0D1"/>
<evidence type="ECO:0000313" key="4">
    <source>
        <dbReference type="Proteomes" id="UP000483379"/>
    </source>
</evidence>